<dbReference type="OrthoDB" id="551672at2759"/>
<dbReference type="GO" id="GO:0045893">
    <property type="term" value="P:positive regulation of DNA-templated transcription"/>
    <property type="evidence" value="ECO:0007669"/>
    <property type="project" value="TreeGrafter"/>
</dbReference>
<evidence type="ECO:0000256" key="2">
    <source>
        <dbReference type="ARBA" id="ARBA00023015"/>
    </source>
</evidence>
<dbReference type="Gene3D" id="1.20.5.170">
    <property type="match status" value="1"/>
</dbReference>
<evidence type="ECO:0000256" key="6">
    <source>
        <dbReference type="SAM" id="Coils"/>
    </source>
</evidence>
<comment type="subcellular location">
    <subcellularLocation>
        <location evidence="1">Nucleus</location>
    </subcellularLocation>
</comment>
<feature type="coiled-coil region" evidence="6">
    <location>
        <begin position="21"/>
        <end position="90"/>
    </location>
</feature>
<name>A0A2U1N7Q4_ARTAN</name>
<dbReference type="InterPro" id="IPR004827">
    <property type="entry name" value="bZIP"/>
</dbReference>
<dbReference type="GO" id="GO:0046982">
    <property type="term" value="F:protein heterodimerization activity"/>
    <property type="evidence" value="ECO:0007669"/>
    <property type="project" value="UniProtKB-ARBA"/>
</dbReference>
<dbReference type="FunFam" id="1.20.5.170:FF:000020">
    <property type="entry name" value="BZIP transcription factor"/>
    <property type="match status" value="1"/>
</dbReference>
<dbReference type="InterPro" id="IPR045314">
    <property type="entry name" value="bZIP_plant_GBF1"/>
</dbReference>
<dbReference type="PROSITE" id="PS00036">
    <property type="entry name" value="BZIP_BASIC"/>
    <property type="match status" value="1"/>
</dbReference>
<dbReference type="GO" id="GO:0003700">
    <property type="term" value="F:DNA-binding transcription factor activity"/>
    <property type="evidence" value="ECO:0007669"/>
    <property type="project" value="InterPro"/>
</dbReference>
<dbReference type="GO" id="GO:0005634">
    <property type="term" value="C:nucleus"/>
    <property type="evidence" value="ECO:0007669"/>
    <property type="project" value="UniProtKB-SubCell"/>
</dbReference>
<evidence type="ECO:0000313" key="9">
    <source>
        <dbReference type="Proteomes" id="UP000245207"/>
    </source>
</evidence>
<dbReference type="AlphaFoldDB" id="A0A2U1N7Q4"/>
<evidence type="ECO:0000313" key="8">
    <source>
        <dbReference type="EMBL" id="PWA69512.1"/>
    </source>
</evidence>
<evidence type="ECO:0000256" key="5">
    <source>
        <dbReference type="ARBA" id="ARBA00023242"/>
    </source>
</evidence>
<dbReference type="CDD" id="cd14702">
    <property type="entry name" value="bZIP_plant_GBF1"/>
    <property type="match status" value="1"/>
</dbReference>
<dbReference type="SMART" id="SM00338">
    <property type="entry name" value="BRLZ"/>
    <property type="match status" value="1"/>
</dbReference>
<dbReference type="STRING" id="35608.A0A2U1N7Q4"/>
<organism evidence="8 9">
    <name type="scientific">Artemisia annua</name>
    <name type="common">Sweet wormwood</name>
    <dbReference type="NCBI Taxonomy" id="35608"/>
    <lineage>
        <taxon>Eukaryota</taxon>
        <taxon>Viridiplantae</taxon>
        <taxon>Streptophyta</taxon>
        <taxon>Embryophyta</taxon>
        <taxon>Tracheophyta</taxon>
        <taxon>Spermatophyta</taxon>
        <taxon>Magnoliopsida</taxon>
        <taxon>eudicotyledons</taxon>
        <taxon>Gunneridae</taxon>
        <taxon>Pentapetalae</taxon>
        <taxon>asterids</taxon>
        <taxon>campanulids</taxon>
        <taxon>Asterales</taxon>
        <taxon>Asteraceae</taxon>
        <taxon>Asteroideae</taxon>
        <taxon>Anthemideae</taxon>
        <taxon>Artemisiinae</taxon>
        <taxon>Artemisia</taxon>
    </lineage>
</organism>
<keyword evidence="3" id="KW-0238">DNA-binding</keyword>
<gene>
    <name evidence="8" type="ORF">CTI12_AA297850</name>
</gene>
<comment type="caution">
    <text evidence="8">The sequence shown here is derived from an EMBL/GenBank/DDBJ whole genome shotgun (WGS) entry which is preliminary data.</text>
</comment>
<dbReference type="PROSITE" id="PS50217">
    <property type="entry name" value="BZIP"/>
    <property type="match status" value="1"/>
</dbReference>
<sequence>MSSKGYIMVDEKKKKRMISNRESAKRSRMKKEQHMKDLNDQIFYFTRKRDEMVTKIEKAAKGYAAVENENMVLRSQKQELEKRLEYANNVCGWYEGDGNELKSPSMGVVQEPWLRSWDQYQPSNTFSIMSSAGILTDF</sequence>
<evidence type="ECO:0000256" key="4">
    <source>
        <dbReference type="ARBA" id="ARBA00023163"/>
    </source>
</evidence>
<keyword evidence="9" id="KW-1185">Reference proteome</keyword>
<proteinExistence type="predicted"/>
<dbReference type="GO" id="GO:0000976">
    <property type="term" value="F:transcription cis-regulatory region binding"/>
    <property type="evidence" value="ECO:0007669"/>
    <property type="project" value="TreeGrafter"/>
</dbReference>
<keyword evidence="2" id="KW-0805">Transcription regulation</keyword>
<accession>A0A2U1N7Q4</accession>
<evidence type="ECO:0000256" key="3">
    <source>
        <dbReference type="ARBA" id="ARBA00023125"/>
    </source>
</evidence>
<keyword evidence="4" id="KW-0804">Transcription</keyword>
<dbReference type="Proteomes" id="UP000245207">
    <property type="component" value="Unassembled WGS sequence"/>
</dbReference>
<evidence type="ECO:0000256" key="1">
    <source>
        <dbReference type="ARBA" id="ARBA00004123"/>
    </source>
</evidence>
<evidence type="ECO:0000259" key="7">
    <source>
        <dbReference type="PROSITE" id="PS50217"/>
    </source>
</evidence>
<dbReference type="EMBL" id="PKPP01003426">
    <property type="protein sequence ID" value="PWA69512.1"/>
    <property type="molecule type" value="Genomic_DNA"/>
</dbReference>
<dbReference type="Pfam" id="PF00170">
    <property type="entry name" value="bZIP_1"/>
    <property type="match status" value="1"/>
</dbReference>
<dbReference type="InterPro" id="IPR046347">
    <property type="entry name" value="bZIP_sf"/>
</dbReference>
<dbReference type="PANTHER" id="PTHR45764">
    <property type="entry name" value="BZIP TRANSCRIPTION FACTOR 44"/>
    <property type="match status" value="1"/>
</dbReference>
<feature type="domain" description="BZIP" evidence="7">
    <location>
        <begin position="10"/>
        <end position="73"/>
    </location>
</feature>
<dbReference type="SUPFAM" id="SSF57959">
    <property type="entry name" value="Leucine zipper domain"/>
    <property type="match status" value="1"/>
</dbReference>
<reference evidence="8 9" key="1">
    <citation type="journal article" date="2018" name="Mol. Plant">
        <title>The genome of Artemisia annua provides insight into the evolution of Asteraceae family and artemisinin biosynthesis.</title>
        <authorList>
            <person name="Shen Q."/>
            <person name="Zhang L."/>
            <person name="Liao Z."/>
            <person name="Wang S."/>
            <person name="Yan T."/>
            <person name="Shi P."/>
            <person name="Liu M."/>
            <person name="Fu X."/>
            <person name="Pan Q."/>
            <person name="Wang Y."/>
            <person name="Lv Z."/>
            <person name="Lu X."/>
            <person name="Zhang F."/>
            <person name="Jiang W."/>
            <person name="Ma Y."/>
            <person name="Chen M."/>
            <person name="Hao X."/>
            <person name="Li L."/>
            <person name="Tang Y."/>
            <person name="Lv G."/>
            <person name="Zhou Y."/>
            <person name="Sun X."/>
            <person name="Brodelius P.E."/>
            <person name="Rose J.K.C."/>
            <person name="Tang K."/>
        </authorList>
    </citation>
    <scope>NUCLEOTIDE SEQUENCE [LARGE SCALE GENOMIC DNA]</scope>
    <source>
        <strain evidence="9">cv. Huhao1</strain>
        <tissue evidence="8">Leaf</tissue>
    </source>
</reference>
<protein>
    <submittedName>
        <fullName evidence="8">Basic-leucine zipper domain-containing protein</fullName>
    </submittedName>
</protein>
<keyword evidence="5" id="KW-0539">Nucleus</keyword>
<dbReference type="PANTHER" id="PTHR45764:SF31">
    <property type="entry name" value="BASIC LEUCINE ZIPPER 1"/>
    <property type="match status" value="1"/>
</dbReference>
<keyword evidence="6" id="KW-0175">Coiled coil</keyword>